<sequence>METLGQIGPVADKIRTSSRPAVYALYRLIFEKEGDRTSRRQLRGFRGFDFNDASDEYGGKLEYAAVFSIGDLTSMCNILGLDYTGSKEELRQRIIRALMNIGT</sequence>
<feature type="domain" description="SAP" evidence="1">
    <location>
        <begin position="64"/>
        <end position="98"/>
    </location>
</feature>
<gene>
    <name evidence="2" type="ORF">ALC62_04006</name>
</gene>
<proteinExistence type="predicted"/>
<dbReference type="Proteomes" id="UP000078542">
    <property type="component" value="Unassembled WGS sequence"/>
</dbReference>
<dbReference type="InterPro" id="IPR003034">
    <property type="entry name" value="SAP_dom"/>
</dbReference>
<dbReference type="EMBL" id="KQ977177">
    <property type="protein sequence ID" value="KYN05103.1"/>
    <property type="molecule type" value="Genomic_DNA"/>
</dbReference>
<evidence type="ECO:0000259" key="1">
    <source>
        <dbReference type="PROSITE" id="PS50800"/>
    </source>
</evidence>
<dbReference type="Pfam" id="PF18953">
    <property type="entry name" value="SAP_new25"/>
    <property type="match status" value="1"/>
</dbReference>
<name>A0A151IKP4_9HYME</name>
<evidence type="ECO:0000313" key="2">
    <source>
        <dbReference type="EMBL" id="KYN05103.1"/>
    </source>
</evidence>
<dbReference type="PROSITE" id="PS50800">
    <property type="entry name" value="SAP"/>
    <property type="match status" value="1"/>
</dbReference>
<dbReference type="STRING" id="456900.A0A151IKP4"/>
<dbReference type="AlphaFoldDB" id="A0A151IKP4"/>
<keyword evidence="3" id="KW-1185">Reference proteome</keyword>
<reference evidence="2 3" key="1">
    <citation type="submission" date="2016-03" db="EMBL/GenBank/DDBJ databases">
        <title>Cyphomyrmex costatus WGS genome.</title>
        <authorList>
            <person name="Nygaard S."/>
            <person name="Hu H."/>
            <person name="Boomsma J."/>
            <person name="Zhang G."/>
        </authorList>
    </citation>
    <scope>NUCLEOTIDE SEQUENCE [LARGE SCALE GENOMIC DNA]</scope>
    <source>
        <strain evidence="2">MS0001</strain>
        <tissue evidence="2">Whole body</tissue>
    </source>
</reference>
<accession>A0A151IKP4</accession>
<protein>
    <recommendedName>
        <fullName evidence="1">SAP domain-containing protein</fullName>
    </recommendedName>
</protein>
<evidence type="ECO:0000313" key="3">
    <source>
        <dbReference type="Proteomes" id="UP000078542"/>
    </source>
</evidence>
<organism evidence="2 3">
    <name type="scientific">Cyphomyrmex costatus</name>
    <dbReference type="NCBI Taxonomy" id="456900"/>
    <lineage>
        <taxon>Eukaryota</taxon>
        <taxon>Metazoa</taxon>
        <taxon>Ecdysozoa</taxon>
        <taxon>Arthropoda</taxon>
        <taxon>Hexapoda</taxon>
        <taxon>Insecta</taxon>
        <taxon>Pterygota</taxon>
        <taxon>Neoptera</taxon>
        <taxon>Endopterygota</taxon>
        <taxon>Hymenoptera</taxon>
        <taxon>Apocrita</taxon>
        <taxon>Aculeata</taxon>
        <taxon>Formicoidea</taxon>
        <taxon>Formicidae</taxon>
        <taxon>Myrmicinae</taxon>
        <taxon>Cyphomyrmex</taxon>
    </lineage>
</organism>